<accession>A0A9N8DAD9</accession>
<dbReference type="EMBL" id="CAICTM010000055">
    <property type="protein sequence ID" value="CAB9499237.1"/>
    <property type="molecule type" value="Genomic_DNA"/>
</dbReference>
<name>A0A9N8DAD9_9STRA</name>
<sequence>MRIQVPPISLAFALPADLKVGPSPLDEEKLRLATGGYLQQKLKDVYPTFQGLNWSFTSFENEMSDPEAKFQVRLWAKVGAFFENGTTVDEDEVVDHIISQLHDKSYLPTISKMMDTDSSLAKATNVQACLLERSDQHTTPGVASVRVCNVFVAFTMPKCQNEPSAADYLALAESTQKFYFSQLEKKFDTFRDLRIAVRRSLFGKHNAYDLIVEWEVVADFVPNEAGTVPGKHWLGQSLIRTDLNKYYKEHVLELKGTPFAQAGSMFIDTGSVESCA</sequence>
<comment type="caution">
    <text evidence="1">The sequence shown here is derived from an EMBL/GenBank/DDBJ whole genome shotgun (WGS) entry which is preliminary data.</text>
</comment>
<keyword evidence="2" id="KW-1185">Reference proteome</keyword>
<dbReference type="AlphaFoldDB" id="A0A9N8DAD9"/>
<dbReference type="Proteomes" id="UP001153069">
    <property type="component" value="Unassembled WGS sequence"/>
</dbReference>
<evidence type="ECO:0000313" key="1">
    <source>
        <dbReference type="EMBL" id="CAB9499237.1"/>
    </source>
</evidence>
<evidence type="ECO:0000313" key="2">
    <source>
        <dbReference type="Proteomes" id="UP001153069"/>
    </source>
</evidence>
<protein>
    <submittedName>
        <fullName evidence="1">Uncharacterized protein</fullName>
    </submittedName>
</protein>
<reference evidence="1" key="1">
    <citation type="submission" date="2020-06" db="EMBL/GenBank/DDBJ databases">
        <authorList>
            <consortium name="Plant Systems Biology data submission"/>
        </authorList>
    </citation>
    <scope>NUCLEOTIDE SEQUENCE</scope>
    <source>
        <strain evidence="1">D6</strain>
    </source>
</reference>
<proteinExistence type="predicted"/>
<organism evidence="1 2">
    <name type="scientific">Seminavis robusta</name>
    <dbReference type="NCBI Taxonomy" id="568900"/>
    <lineage>
        <taxon>Eukaryota</taxon>
        <taxon>Sar</taxon>
        <taxon>Stramenopiles</taxon>
        <taxon>Ochrophyta</taxon>
        <taxon>Bacillariophyta</taxon>
        <taxon>Bacillariophyceae</taxon>
        <taxon>Bacillariophycidae</taxon>
        <taxon>Naviculales</taxon>
        <taxon>Naviculaceae</taxon>
        <taxon>Seminavis</taxon>
    </lineage>
</organism>
<gene>
    <name evidence="1" type="ORF">SEMRO_56_G032940.1</name>
</gene>